<sequence>MVYENLWAAPLATALRRSGAQLAAGGRIPVQALIAAVQADAN</sequence>
<name>A0ABN1TYH2_9ACTN</name>
<reference evidence="1 2" key="1">
    <citation type="journal article" date="2019" name="Int. J. Syst. Evol. Microbiol.">
        <title>The Global Catalogue of Microorganisms (GCM) 10K type strain sequencing project: providing services to taxonomists for standard genome sequencing and annotation.</title>
        <authorList>
            <consortium name="The Broad Institute Genomics Platform"/>
            <consortium name="The Broad Institute Genome Sequencing Center for Infectious Disease"/>
            <person name="Wu L."/>
            <person name="Ma J."/>
        </authorList>
    </citation>
    <scope>NUCLEOTIDE SEQUENCE [LARGE SCALE GENOMIC DNA]</scope>
    <source>
        <strain evidence="1 2">JCM 13008</strain>
    </source>
</reference>
<dbReference type="Proteomes" id="UP001501581">
    <property type="component" value="Unassembled WGS sequence"/>
</dbReference>
<proteinExistence type="predicted"/>
<protein>
    <submittedName>
        <fullName evidence="1">Uncharacterized protein</fullName>
    </submittedName>
</protein>
<accession>A0ABN1TYH2</accession>
<evidence type="ECO:0000313" key="1">
    <source>
        <dbReference type="EMBL" id="GAA1108850.1"/>
    </source>
</evidence>
<gene>
    <name evidence="1" type="ORF">GCM10009668_31440</name>
</gene>
<comment type="caution">
    <text evidence="1">The sequence shown here is derived from an EMBL/GenBank/DDBJ whole genome shotgun (WGS) entry which is preliminary data.</text>
</comment>
<dbReference type="RefSeq" id="WP_415629893.1">
    <property type="nucleotide sequence ID" value="NZ_BAAALG010000011.1"/>
</dbReference>
<dbReference type="EMBL" id="BAAALG010000011">
    <property type="protein sequence ID" value="GAA1108850.1"/>
    <property type="molecule type" value="Genomic_DNA"/>
</dbReference>
<keyword evidence="2" id="KW-1185">Reference proteome</keyword>
<evidence type="ECO:0000313" key="2">
    <source>
        <dbReference type="Proteomes" id="UP001501581"/>
    </source>
</evidence>
<organism evidence="1 2">
    <name type="scientific">Nocardioides dubius</name>
    <dbReference type="NCBI Taxonomy" id="317019"/>
    <lineage>
        <taxon>Bacteria</taxon>
        <taxon>Bacillati</taxon>
        <taxon>Actinomycetota</taxon>
        <taxon>Actinomycetes</taxon>
        <taxon>Propionibacteriales</taxon>
        <taxon>Nocardioidaceae</taxon>
        <taxon>Nocardioides</taxon>
    </lineage>
</organism>